<dbReference type="Proteomes" id="UP000037392">
    <property type="component" value="Unassembled WGS sequence"/>
</dbReference>
<proteinExistence type="predicted"/>
<sequence>MKRHSLIIAAAAIAVSAALATACTRKPAVETAETVTTQSAGEEETTKAQETTTQAEETTQAQPEQKEMHHMLQGTVTKVTGDGSVFTLQADDGKDYDIRQSEIRDVEVDIKEDVHIAIAYIGEPLGELKDVILVVALPEQEEWSILTEKGVTTANAMSSFSMKTDDGQELSFLKDNCPIEDGALAGDSGDKVRVTYVNSQGVNYPVEIRSAN</sequence>
<accession>A0A0J9BDE3</accession>
<dbReference type="GeneID" id="93163044"/>
<keyword evidence="2" id="KW-0732">Signal</keyword>
<name>A0A0J9BDE3_9FIRM</name>
<gene>
    <name evidence="3" type="ORF">HMPREF9470_00490</name>
</gene>
<comment type="caution">
    <text evidence="3">The sequence shown here is derived from an EMBL/GenBank/DDBJ whole genome shotgun (WGS) entry which is preliminary data.</text>
</comment>
<evidence type="ECO:0000313" key="3">
    <source>
        <dbReference type="EMBL" id="KMW11203.1"/>
    </source>
</evidence>
<dbReference type="AlphaFoldDB" id="A0A0J9BDE3"/>
<reference evidence="3 4" key="1">
    <citation type="submission" date="2011-04" db="EMBL/GenBank/DDBJ databases">
        <title>The Genome Sequence of Clostridium citroniae WAL-19142.</title>
        <authorList>
            <consortium name="The Broad Institute Genome Sequencing Platform"/>
            <person name="Earl A."/>
            <person name="Ward D."/>
            <person name="Feldgarden M."/>
            <person name="Gevers D."/>
            <person name="Warren Y.A."/>
            <person name="Tyrrell K.L."/>
            <person name="Citron D.M."/>
            <person name="Goldstein E.J."/>
            <person name="Daigneault M."/>
            <person name="Allen-Vercoe E."/>
            <person name="Young S.K."/>
            <person name="Zeng Q."/>
            <person name="Gargeya S."/>
            <person name="Fitzgerald M."/>
            <person name="Haas B."/>
            <person name="Abouelleil A."/>
            <person name="Alvarado L."/>
            <person name="Arachchi H.M."/>
            <person name="Berlin A."/>
            <person name="Brown A."/>
            <person name="Chapman S.B."/>
            <person name="Chen Z."/>
            <person name="Dunbar C."/>
            <person name="Freedman E."/>
            <person name="Gearin G."/>
            <person name="Gellesch M."/>
            <person name="Goldberg J."/>
            <person name="Griggs A."/>
            <person name="Gujja S."/>
            <person name="Heilman E.R."/>
            <person name="Heiman D."/>
            <person name="Howarth C."/>
            <person name="Larson L."/>
            <person name="Lui A."/>
            <person name="MacDonald P.J."/>
            <person name="Mehta T."/>
            <person name="Montmayeur A."/>
            <person name="Murphy C."/>
            <person name="Neiman D."/>
            <person name="Pearson M."/>
            <person name="Priest M."/>
            <person name="Roberts A."/>
            <person name="Saif S."/>
            <person name="Shea T."/>
            <person name="Shenoy N."/>
            <person name="Sisk P."/>
            <person name="Stolte C."/>
            <person name="Sykes S."/>
            <person name="White J."/>
            <person name="Yandava C."/>
            <person name="Wortman J."/>
            <person name="Nusbaum C."/>
            <person name="Birren B."/>
        </authorList>
    </citation>
    <scope>NUCLEOTIDE SEQUENCE [LARGE SCALE GENOMIC DNA]</scope>
    <source>
        <strain evidence="3 4">WAL-19142</strain>
    </source>
</reference>
<feature type="chain" id="PRO_5039177710" description="DUF5666 domain-containing protein" evidence="2">
    <location>
        <begin position="21"/>
        <end position="212"/>
    </location>
</feature>
<feature type="signal peptide" evidence="2">
    <location>
        <begin position="1"/>
        <end position="20"/>
    </location>
</feature>
<evidence type="ECO:0008006" key="5">
    <source>
        <dbReference type="Google" id="ProtNLM"/>
    </source>
</evidence>
<evidence type="ECO:0000256" key="2">
    <source>
        <dbReference type="SAM" id="SignalP"/>
    </source>
</evidence>
<dbReference type="EMBL" id="ADLK01000056">
    <property type="protein sequence ID" value="KMW11203.1"/>
    <property type="molecule type" value="Genomic_DNA"/>
</dbReference>
<dbReference type="OrthoDB" id="2064740at2"/>
<dbReference type="PROSITE" id="PS51257">
    <property type="entry name" value="PROKAR_LIPOPROTEIN"/>
    <property type="match status" value="1"/>
</dbReference>
<dbReference type="PATRIC" id="fig|742734.4.peg.524"/>
<feature type="compositionally biased region" description="Low complexity" evidence="1">
    <location>
        <begin position="48"/>
        <end position="63"/>
    </location>
</feature>
<evidence type="ECO:0000313" key="4">
    <source>
        <dbReference type="Proteomes" id="UP000037392"/>
    </source>
</evidence>
<evidence type="ECO:0000256" key="1">
    <source>
        <dbReference type="SAM" id="MobiDB-lite"/>
    </source>
</evidence>
<feature type="region of interest" description="Disordered" evidence="1">
    <location>
        <begin position="32"/>
        <end position="66"/>
    </location>
</feature>
<protein>
    <recommendedName>
        <fullName evidence="5">DUF5666 domain-containing protein</fullName>
    </recommendedName>
</protein>
<organism evidence="3 4">
    <name type="scientific">[Clostridium] citroniae WAL-19142</name>
    <dbReference type="NCBI Taxonomy" id="742734"/>
    <lineage>
        <taxon>Bacteria</taxon>
        <taxon>Bacillati</taxon>
        <taxon>Bacillota</taxon>
        <taxon>Clostridia</taxon>
        <taxon>Lachnospirales</taxon>
        <taxon>Lachnospiraceae</taxon>
        <taxon>Enterocloster</taxon>
    </lineage>
</organism>
<dbReference type="RefSeq" id="WP_048929113.1">
    <property type="nucleotide sequence ID" value="NZ_KQ235875.1"/>
</dbReference>